<proteinExistence type="predicted"/>
<dbReference type="SUPFAM" id="SSF51338">
    <property type="entry name" value="Composite domain of metallo-dependent hydrolases"/>
    <property type="match status" value="1"/>
</dbReference>
<dbReference type="GO" id="GO:0005737">
    <property type="term" value="C:cytoplasm"/>
    <property type="evidence" value="ECO:0007669"/>
    <property type="project" value="TreeGrafter"/>
</dbReference>
<keyword evidence="2" id="KW-1185">Reference proteome</keyword>
<protein>
    <recommendedName>
        <fullName evidence="3">Dihydroorotase</fullName>
    </recommendedName>
</protein>
<dbReference type="RefSeq" id="WP_115569507.1">
    <property type="nucleotide sequence ID" value="NZ_NXLV01000006.1"/>
</dbReference>
<dbReference type="PANTHER" id="PTHR43668">
    <property type="entry name" value="ALLANTOINASE"/>
    <property type="match status" value="1"/>
</dbReference>
<organism evidence="1 2">
    <name type="scientific">Helicobacter brantae</name>
    <dbReference type="NCBI Taxonomy" id="375927"/>
    <lineage>
        <taxon>Bacteria</taxon>
        <taxon>Pseudomonadati</taxon>
        <taxon>Campylobacterota</taxon>
        <taxon>Epsilonproteobacteria</taxon>
        <taxon>Campylobacterales</taxon>
        <taxon>Helicobacteraceae</taxon>
        <taxon>Helicobacter</taxon>
    </lineage>
</organism>
<dbReference type="EMBL" id="NXLV01000006">
    <property type="protein sequence ID" value="RDU70762.1"/>
    <property type="molecule type" value="Genomic_DNA"/>
</dbReference>
<gene>
    <name evidence="1" type="ORF">CQA58_04350</name>
</gene>
<dbReference type="GO" id="GO:0004038">
    <property type="term" value="F:allantoinase activity"/>
    <property type="evidence" value="ECO:0007669"/>
    <property type="project" value="TreeGrafter"/>
</dbReference>
<sequence>MNILIKNATLCDHRGEKKGDIELENGKIKTISTTPLSPSHSHTQVIDATHLHLLPSLIDLNVKPKNYNQNELKKLERKALSGGVGTLALTLSNDPSHYQSLSLFNLQSPTHFLHNISPYFEGKIQNISKLHKSGGKALNFPSNLSSSTLECIYNYAKLLNIPCMCYAYDKDMSSKSSIESELSYKMGLSSMPPHLQSIEFARISQIASFKQIPTLLHSLNDPHALSMSYANPFLISEVGIHHLLLNENAILHYNTWGKLNPPLCTQDTQEKLLSHLPLIDTLSSTHQEFSSSHKEQTFEDAIGGVDCLGFYFPLLYTTLCQSNLLSLPELCKKTSHTQASLLSLNKGEITEGYDADLILVDLNESFTLDHPLYTDKLLYGKIHSLFSSKKDFYKAI</sequence>
<evidence type="ECO:0008006" key="3">
    <source>
        <dbReference type="Google" id="ProtNLM"/>
    </source>
</evidence>
<dbReference type="InterPro" id="IPR050138">
    <property type="entry name" value="DHOase/Allantoinase_Hydrolase"/>
</dbReference>
<dbReference type="InterPro" id="IPR032466">
    <property type="entry name" value="Metal_Hydrolase"/>
</dbReference>
<comment type="caution">
    <text evidence="1">The sequence shown here is derived from an EMBL/GenBank/DDBJ whole genome shotgun (WGS) entry which is preliminary data.</text>
</comment>
<dbReference type="OrthoDB" id="9803027at2"/>
<accession>A0A3D8IZQ9</accession>
<evidence type="ECO:0000313" key="1">
    <source>
        <dbReference type="EMBL" id="RDU70762.1"/>
    </source>
</evidence>
<evidence type="ECO:0000313" key="2">
    <source>
        <dbReference type="Proteomes" id="UP000257045"/>
    </source>
</evidence>
<dbReference type="InterPro" id="IPR011059">
    <property type="entry name" value="Metal-dep_hydrolase_composite"/>
</dbReference>
<dbReference type="PANTHER" id="PTHR43668:SF2">
    <property type="entry name" value="ALLANTOINASE"/>
    <property type="match status" value="1"/>
</dbReference>
<dbReference type="Gene3D" id="3.20.20.140">
    <property type="entry name" value="Metal-dependent hydrolases"/>
    <property type="match status" value="1"/>
</dbReference>
<dbReference type="SUPFAM" id="SSF51556">
    <property type="entry name" value="Metallo-dependent hydrolases"/>
    <property type="match status" value="1"/>
</dbReference>
<dbReference type="AlphaFoldDB" id="A0A3D8IZQ9"/>
<dbReference type="GO" id="GO:0006145">
    <property type="term" value="P:purine nucleobase catabolic process"/>
    <property type="evidence" value="ECO:0007669"/>
    <property type="project" value="TreeGrafter"/>
</dbReference>
<dbReference type="Proteomes" id="UP000257045">
    <property type="component" value="Unassembled WGS sequence"/>
</dbReference>
<name>A0A3D8IZQ9_9HELI</name>
<reference evidence="1 2" key="1">
    <citation type="submission" date="2018-04" db="EMBL/GenBank/DDBJ databases">
        <title>Novel Campyloabacter and Helicobacter Species and Strains.</title>
        <authorList>
            <person name="Mannion A.J."/>
            <person name="Shen Z."/>
            <person name="Fox J.G."/>
        </authorList>
    </citation>
    <scope>NUCLEOTIDE SEQUENCE [LARGE SCALE GENOMIC DNA]</scope>
    <source>
        <strain evidence="1 2">MIT 04-9366</strain>
    </source>
</reference>